<accession>A0A090E5N3</accession>
<gene>
    <name evidence="1" type="ORF">MPL3356_450006</name>
</gene>
<proteinExistence type="predicted"/>
<evidence type="ECO:0000313" key="1">
    <source>
        <dbReference type="EMBL" id="CDX24840.1"/>
    </source>
</evidence>
<sequence>MFEAHGKDPWVDTDAEVTLHEGAIGYPTDEGFIRISGGVYAESVVSVSRFAENQLAEVRLYPLELRCTERFANRGVPRLAPRGQARAILERLQMLSKPFGTQIEIENGIGLIRTKPNSAQSGT</sequence>
<evidence type="ECO:0000313" key="2">
    <source>
        <dbReference type="Proteomes" id="UP000045285"/>
    </source>
</evidence>
<protein>
    <submittedName>
        <fullName evidence="1">Uncharacterized protein</fullName>
    </submittedName>
</protein>
<dbReference type="EMBL" id="CCMZ01000040">
    <property type="protein sequence ID" value="CDX24840.1"/>
    <property type="molecule type" value="Genomic_DNA"/>
</dbReference>
<dbReference type="Proteomes" id="UP000045285">
    <property type="component" value="Unassembled WGS sequence"/>
</dbReference>
<dbReference type="AlphaFoldDB" id="A0A090E5N3"/>
<organism evidence="1 2">
    <name type="scientific">Mesorhizobium plurifarium</name>
    <dbReference type="NCBI Taxonomy" id="69974"/>
    <lineage>
        <taxon>Bacteria</taxon>
        <taxon>Pseudomonadati</taxon>
        <taxon>Pseudomonadota</taxon>
        <taxon>Alphaproteobacteria</taxon>
        <taxon>Hyphomicrobiales</taxon>
        <taxon>Phyllobacteriaceae</taxon>
        <taxon>Mesorhizobium</taxon>
    </lineage>
</organism>
<name>A0A090E5N3_MESPL</name>
<keyword evidence="2" id="KW-1185">Reference proteome</keyword>
<reference evidence="2" key="1">
    <citation type="submission" date="2014-08" db="EMBL/GenBank/DDBJ databases">
        <authorList>
            <person name="Moulin L."/>
        </authorList>
    </citation>
    <scope>NUCLEOTIDE SEQUENCE [LARGE SCALE GENOMIC DNA]</scope>
</reference>